<evidence type="ECO:0000256" key="1">
    <source>
        <dbReference type="SAM" id="MobiDB-lite"/>
    </source>
</evidence>
<dbReference type="EMBL" id="FJUY01000010">
    <property type="protein sequence ID" value="CZT20889.1"/>
    <property type="molecule type" value="Genomic_DNA"/>
</dbReference>
<dbReference type="RefSeq" id="XP_023627778.1">
    <property type="nucleotide sequence ID" value="XM_023772010.1"/>
</dbReference>
<protein>
    <submittedName>
        <fullName evidence="2">Uncharacterized protein</fullName>
    </submittedName>
</protein>
<keyword evidence="3" id="KW-1185">Reference proteome</keyword>
<dbReference type="Proteomes" id="UP000225277">
    <property type="component" value="Unassembled WGS sequence"/>
</dbReference>
<dbReference type="GeneID" id="35601879"/>
<accession>A0A2D3VG92</accession>
<evidence type="ECO:0000313" key="3">
    <source>
        <dbReference type="Proteomes" id="UP000225277"/>
    </source>
</evidence>
<name>A0A2D3VG92_9PEZI</name>
<gene>
    <name evidence="2" type="ORF">RCC_06749</name>
</gene>
<organism evidence="2 3">
    <name type="scientific">Ramularia collo-cygni</name>
    <dbReference type="NCBI Taxonomy" id="112498"/>
    <lineage>
        <taxon>Eukaryota</taxon>
        <taxon>Fungi</taxon>
        <taxon>Dikarya</taxon>
        <taxon>Ascomycota</taxon>
        <taxon>Pezizomycotina</taxon>
        <taxon>Dothideomycetes</taxon>
        <taxon>Dothideomycetidae</taxon>
        <taxon>Mycosphaerellales</taxon>
        <taxon>Mycosphaerellaceae</taxon>
        <taxon>Ramularia</taxon>
    </lineage>
</organism>
<dbReference type="AlphaFoldDB" id="A0A2D3VG92"/>
<feature type="compositionally biased region" description="Low complexity" evidence="1">
    <location>
        <begin position="74"/>
        <end position="83"/>
    </location>
</feature>
<evidence type="ECO:0000313" key="2">
    <source>
        <dbReference type="EMBL" id="CZT20889.1"/>
    </source>
</evidence>
<proteinExistence type="predicted"/>
<sequence length="105" mass="10912">MGDSPASRTTTCCPSVFHAACDESTTACCKAPTKSVTSSSATMAHNSNCQSPKQPQKHSIPRHEAAPPTPSNPTIPSIPQSSNAPLIPSTKRPFCILPVSVKLVG</sequence>
<feature type="compositionally biased region" description="Polar residues" evidence="1">
    <location>
        <begin position="40"/>
        <end position="54"/>
    </location>
</feature>
<feature type="region of interest" description="Disordered" evidence="1">
    <location>
        <begin position="40"/>
        <end position="90"/>
    </location>
</feature>
<reference evidence="2 3" key="1">
    <citation type="submission" date="2016-03" db="EMBL/GenBank/DDBJ databases">
        <authorList>
            <person name="Ploux O."/>
        </authorList>
    </citation>
    <scope>NUCLEOTIDE SEQUENCE [LARGE SCALE GENOMIC DNA]</scope>
    <source>
        <strain evidence="2 3">URUG2</strain>
    </source>
</reference>